<evidence type="ECO:0000313" key="3">
    <source>
        <dbReference type="Proteomes" id="UP001157006"/>
    </source>
</evidence>
<feature type="domain" description="F-box" evidence="1">
    <location>
        <begin position="5"/>
        <end position="52"/>
    </location>
</feature>
<proteinExistence type="predicted"/>
<dbReference type="EMBL" id="OX451740">
    <property type="protein sequence ID" value="CAI8615724.1"/>
    <property type="molecule type" value="Genomic_DNA"/>
</dbReference>
<accession>A0AAV1AZI7</accession>
<gene>
    <name evidence="2" type="ORF">VFH_V192560</name>
</gene>
<evidence type="ECO:0000259" key="1">
    <source>
        <dbReference type="PROSITE" id="PS50181"/>
    </source>
</evidence>
<dbReference type="InterPro" id="IPR001810">
    <property type="entry name" value="F-box_dom"/>
</dbReference>
<dbReference type="Gene3D" id="1.20.1280.50">
    <property type="match status" value="1"/>
</dbReference>
<reference evidence="2 3" key="1">
    <citation type="submission" date="2023-01" db="EMBL/GenBank/DDBJ databases">
        <authorList>
            <person name="Kreplak J."/>
        </authorList>
    </citation>
    <scope>NUCLEOTIDE SEQUENCE [LARGE SCALE GENOMIC DNA]</scope>
</reference>
<dbReference type="Gene3D" id="3.80.10.10">
    <property type="entry name" value="Ribonuclease Inhibitor"/>
    <property type="match status" value="1"/>
</dbReference>
<dbReference type="AlphaFoldDB" id="A0AAV1AZI7"/>
<dbReference type="PANTHER" id="PTHR34145:SF28">
    <property type="entry name" value="F-BOX DOMAIN-CONTAINING PROTEIN"/>
    <property type="match status" value="1"/>
</dbReference>
<sequence length="459" mass="53425">MFDCTSQVPDLPDCVLSYIFTKLSMKDLLKTSILSKRWRNLWTLRRDLYFDVFNVLENTEEELIQKGYLIDVPLPNIYGSTMERALNWDTSDLFVKRVDQFLKHSNATTIDSFLVNFYLGSQQQSTIDEWISFLIKRGIQRIDLLFSVTSLPFTLSTYLCRPCQFPLHLFSETTASTLKHLRLEYCLLFHPTNYDFTSFKNLSFLSLKTLRADASFIESLLSNCKQLEELHLIECDFESPILKIVSSSLCHLKRGDRLGNMNFITPMLNNVQLAVIYSGEHVDAFRLLATLPKLEILQLDFYSTVPTFVKITQRLEHLKELNLILYRPFDTPQKLDFDLSGILTILQACPLLQELSVMLTYPETMENQQVASDVEVFSHDEVKVIELRGCVGNWYEIEFAMNVIKYANKLEQIVLSPYWKDHESLDWSSELVWFQSGRQKISEKFQSEDVVGREKLLLI</sequence>
<dbReference type="InterPro" id="IPR055357">
    <property type="entry name" value="LRR_At1g61320_AtMIF1"/>
</dbReference>
<keyword evidence="3" id="KW-1185">Reference proteome</keyword>
<dbReference type="Proteomes" id="UP001157006">
    <property type="component" value="Chromosome 5"/>
</dbReference>
<evidence type="ECO:0000313" key="2">
    <source>
        <dbReference type="EMBL" id="CAI8615724.1"/>
    </source>
</evidence>
<dbReference type="InterPro" id="IPR053772">
    <property type="entry name" value="At1g61320/At1g61330-like"/>
</dbReference>
<dbReference type="InterPro" id="IPR032675">
    <property type="entry name" value="LRR_dom_sf"/>
</dbReference>
<dbReference type="SUPFAM" id="SSF81383">
    <property type="entry name" value="F-box domain"/>
    <property type="match status" value="1"/>
</dbReference>
<dbReference type="SMART" id="SM00256">
    <property type="entry name" value="FBOX"/>
    <property type="match status" value="1"/>
</dbReference>
<dbReference type="SUPFAM" id="SSF52047">
    <property type="entry name" value="RNI-like"/>
    <property type="match status" value="1"/>
</dbReference>
<dbReference type="PROSITE" id="PS50181">
    <property type="entry name" value="FBOX"/>
    <property type="match status" value="1"/>
</dbReference>
<protein>
    <recommendedName>
        <fullName evidence="1">F-box domain-containing protein</fullName>
    </recommendedName>
</protein>
<organism evidence="2 3">
    <name type="scientific">Vicia faba</name>
    <name type="common">Broad bean</name>
    <name type="synonym">Faba vulgaris</name>
    <dbReference type="NCBI Taxonomy" id="3906"/>
    <lineage>
        <taxon>Eukaryota</taxon>
        <taxon>Viridiplantae</taxon>
        <taxon>Streptophyta</taxon>
        <taxon>Embryophyta</taxon>
        <taxon>Tracheophyta</taxon>
        <taxon>Spermatophyta</taxon>
        <taxon>Magnoliopsida</taxon>
        <taxon>eudicotyledons</taxon>
        <taxon>Gunneridae</taxon>
        <taxon>Pentapetalae</taxon>
        <taxon>rosids</taxon>
        <taxon>fabids</taxon>
        <taxon>Fabales</taxon>
        <taxon>Fabaceae</taxon>
        <taxon>Papilionoideae</taxon>
        <taxon>50 kb inversion clade</taxon>
        <taxon>NPAAA clade</taxon>
        <taxon>Hologalegina</taxon>
        <taxon>IRL clade</taxon>
        <taxon>Fabeae</taxon>
        <taxon>Vicia</taxon>
    </lineage>
</organism>
<dbReference type="InterPro" id="IPR036047">
    <property type="entry name" value="F-box-like_dom_sf"/>
</dbReference>
<dbReference type="PANTHER" id="PTHR34145">
    <property type="entry name" value="OS02G0105600 PROTEIN"/>
    <property type="match status" value="1"/>
</dbReference>
<dbReference type="Pfam" id="PF23622">
    <property type="entry name" value="LRR_At1g61320_AtMIF1"/>
    <property type="match status" value="2"/>
</dbReference>
<name>A0AAV1AZI7_VICFA</name>
<dbReference type="Pfam" id="PF00646">
    <property type="entry name" value="F-box"/>
    <property type="match status" value="1"/>
</dbReference>